<evidence type="ECO:0008006" key="4">
    <source>
        <dbReference type="Google" id="ProtNLM"/>
    </source>
</evidence>
<dbReference type="InParanoid" id="A0A2T3ALD2"/>
<organism evidence="2 3">
    <name type="scientific">Coniella lustricola</name>
    <dbReference type="NCBI Taxonomy" id="2025994"/>
    <lineage>
        <taxon>Eukaryota</taxon>
        <taxon>Fungi</taxon>
        <taxon>Dikarya</taxon>
        <taxon>Ascomycota</taxon>
        <taxon>Pezizomycotina</taxon>
        <taxon>Sordariomycetes</taxon>
        <taxon>Sordariomycetidae</taxon>
        <taxon>Diaporthales</taxon>
        <taxon>Schizoparmaceae</taxon>
        <taxon>Coniella</taxon>
    </lineage>
</organism>
<keyword evidence="1" id="KW-0472">Membrane</keyword>
<protein>
    <recommendedName>
        <fullName evidence="4">Transmembrane protein</fullName>
    </recommendedName>
</protein>
<feature type="transmembrane region" description="Helical" evidence="1">
    <location>
        <begin position="56"/>
        <end position="74"/>
    </location>
</feature>
<evidence type="ECO:0000313" key="2">
    <source>
        <dbReference type="EMBL" id="PSS02506.1"/>
    </source>
</evidence>
<feature type="transmembrane region" description="Helical" evidence="1">
    <location>
        <begin position="80"/>
        <end position="108"/>
    </location>
</feature>
<reference evidence="2 3" key="1">
    <citation type="journal article" date="2018" name="Mycol. Prog.">
        <title>Coniella lustricola, a new species from submerged detritus.</title>
        <authorList>
            <person name="Raudabaugh D.B."/>
            <person name="Iturriaga T."/>
            <person name="Carver A."/>
            <person name="Mondo S."/>
            <person name="Pangilinan J."/>
            <person name="Lipzen A."/>
            <person name="He G."/>
            <person name="Amirebrahimi M."/>
            <person name="Grigoriev I.V."/>
            <person name="Miller A.N."/>
        </authorList>
    </citation>
    <scope>NUCLEOTIDE SEQUENCE [LARGE SCALE GENOMIC DNA]</scope>
    <source>
        <strain evidence="2 3">B22-T-1</strain>
    </source>
</reference>
<name>A0A2T3ALD2_9PEZI</name>
<proteinExistence type="predicted"/>
<keyword evidence="3" id="KW-1185">Reference proteome</keyword>
<gene>
    <name evidence="2" type="ORF">BD289DRAFT_240177</name>
</gene>
<accession>A0A2T3ALD2</accession>
<keyword evidence="1" id="KW-1133">Transmembrane helix</keyword>
<sequence length="127" mass="14632">MGGGWLWGNHLWVRWEGAGGSIWHLDGARVFKGPGSKAKKGRAVVVRIGKDKKHTCFAWCVVRFCGFFLCFYFGQRCLFLYYFCLFSFFFIFFHTPSLISLGFLNIILQNTSVLSFLRVLPFRTLLG</sequence>
<dbReference type="Proteomes" id="UP000241462">
    <property type="component" value="Unassembled WGS sequence"/>
</dbReference>
<evidence type="ECO:0000313" key="3">
    <source>
        <dbReference type="Proteomes" id="UP000241462"/>
    </source>
</evidence>
<keyword evidence="1" id="KW-0812">Transmembrane</keyword>
<dbReference type="AlphaFoldDB" id="A0A2T3ALD2"/>
<evidence type="ECO:0000256" key="1">
    <source>
        <dbReference type="SAM" id="Phobius"/>
    </source>
</evidence>
<dbReference type="EMBL" id="KZ678377">
    <property type="protein sequence ID" value="PSS02506.1"/>
    <property type="molecule type" value="Genomic_DNA"/>
</dbReference>